<dbReference type="Proteomes" id="UP000245711">
    <property type="component" value="Chromosome"/>
</dbReference>
<dbReference type="PROSITE" id="PS51462">
    <property type="entry name" value="NUDIX"/>
    <property type="match status" value="1"/>
</dbReference>
<organism evidence="3 4">
    <name type="scientific">Rhodococcus oxybenzonivorans</name>
    <dbReference type="NCBI Taxonomy" id="1990687"/>
    <lineage>
        <taxon>Bacteria</taxon>
        <taxon>Bacillati</taxon>
        <taxon>Actinomycetota</taxon>
        <taxon>Actinomycetes</taxon>
        <taxon>Mycobacteriales</taxon>
        <taxon>Nocardiaceae</taxon>
        <taxon>Rhodococcus</taxon>
    </lineage>
</organism>
<reference evidence="3 4" key="1">
    <citation type="submission" date="2017-05" db="EMBL/GenBank/DDBJ databases">
        <title>Isolation of Rhodococcus sp. S2-17 biodegrading of BP-3.</title>
        <authorList>
            <person name="Lee Y."/>
            <person name="Kim K.H."/>
            <person name="Chun B.H."/>
            <person name="Jung H.S."/>
            <person name="Jeon C.O."/>
        </authorList>
    </citation>
    <scope>NUCLEOTIDE SEQUENCE [LARGE SCALE GENOMIC DNA]</scope>
    <source>
        <strain evidence="3 4">S2-17</strain>
    </source>
</reference>
<gene>
    <name evidence="3" type="ORF">CBI38_27760</name>
</gene>
<dbReference type="GO" id="GO:0006754">
    <property type="term" value="P:ATP biosynthetic process"/>
    <property type="evidence" value="ECO:0007669"/>
    <property type="project" value="TreeGrafter"/>
</dbReference>
<feature type="domain" description="Nudix hydrolase" evidence="2">
    <location>
        <begin position="12"/>
        <end position="150"/>
    </location>
</feature>
<dbReference type="KEGG" id="roz:CBI38_27760"/>
<dbReference type="EMBL" id="CP021354">
    <property type="protein sequence ID" value="AWK75883.1"/>
    <property type="molecule type" value="Genomic_DNA"/>
</dbReference>
<dbReference type="CDD" id="cd04662">
    <property type="entry name" value="NUDIX_Hydrolase"/>
    <property type="match status" value="1"/>
</dbReference>
<dbReference type="RefSeq" id="WP_109335415.1">
    <property type="nucleotide sequence ID" value="NZ_CP021354.1"/>
</dbReference>
<evidence type="ECO:0000259" key="2">
    <source>
        <dbReference type="PROSITE" id="PS51462"/>
    </source>
</evidence>
<dbReference type="InterPro" id="IPR020084">
    <property type="entry name" value="NUDIX_hydrolase_CS"/>
</dbReference>
<dbReference type="GO" id="GO:0004081">
    <property type="term" value="F:bis(5'-nucleosyl)-tetraphosphatase (asymmetrical) activity"/>
    <property type="evidence" value="ECO:0007669"/>
    <property type="project" value="TreeGrafter"/>
</dbReference>
<sequence length="157" mass="17080">MAKQSAGVLPYRIRDGVLEVLICHPGGPLWARRDAGAWSIVKGEYAVDEDPWAAAQREFREEVGLDPPQGAVVPLAPIRQRAGKVVSAFAVRGDLDVTDAVSNEFEMEWPPRSGRLTSFPEIDRVEWCSVAVARTRLIAAQVAFLDELESAVEGAGP</sequence>
<keyword evidence="4" id="KW-1185">Reference proteome</keyword>
<dbReference type="PROSITE" id="PS00893">
    <property type="entry name" value="NUDIX_BOX"/>
    <property type="match status" value="1"/>
</dbReference>
<evidence type="ECO:0000313" key="4">
    <source>
        <dbReference type="Proteomes" id="UP000245711"/>
    </source>
</evidence>
<dbReference type="InterPro" id="IPR051325">
    <property type="entry name" value="Nudix_hydrolase_domain"/>
</dbReference>
<dbReference type="InterPro" id="IPR000086">
    <property type="entry name" value="NUDIX_hydrolase_dom"/>
</dbReference>
<keyword evidence="1" id="KW-0378">Hydrolase</keyword>
<name>A0A2S2C4Z9_9NOCA</name>
<dbReference type="AlphaFoldDB" id="A0A2S2C4Z9"/>
<protein>
    <recommendedName>
        <fullName evidence="2">Nudix hydrolase domain-containing protein</fullName>
    </recommendedName>
</protein>
<evidence type="ECO:0000313" key="3">
    <source>
        <dbReference type="EMBL" id="AWK75883.1"/>
    </source>
</evidence>
<dbReference type="SUPFAM" id="SSF55811">
    <property type="entry name" value="Nudix"/>
    <property type="match status" value="1"/>
</dbReference>
<accession>A0A2S2C4Z9</accession>
<dbReference type="GO" id="GO:0006167">
    <property type="term" value="P:AMP biosynthetic process"/>
    <property type="evidence" value="ECO:0007669"/>
    <property type="project" value="TreeGrafter"/>
</dbReference>
<dbReference type="OrthoDB" id="954553at2"/>
<dbReference type="PANTHER" id="PTHR21340">
    <property type="entry name" value="DIADENOSINE 5,5-P1,P4-TETRAPHOSPHATE PYROPHOSPHOHYDROLASE MUTT"/>
    <property type="match status" value="1"/>
</dbReference>
<dbReference type="Gene3D" id="3.90.79.10">
    <property type="entry name" value="Nucleoside Triphosphate Pyrophosphohydrolase"/>
    <property type="match status" value="1"/>
</dbReference>
<proteinExistence type="predicted"/>
<dbReference type="Pfam" id="PF00293">
    <property type="entry name" value="NUDIX"/>
    <property type="match status" value="1"/>
</dbReference>
<dbReference type="InterPro" id="IPR015797">
    <property type="entry name" value="NUDIX_hydrolase-like_dom_sf"/>
</dbReference>
<evidence type="ECO:0000256" key="1">
    <source>
        <dbReference type="ARBA" id="ARBA00022801"/>
    </source>
</evidence>
<dbReference type="PANTHER" id="PTHR21340:SF7">
    <property type="entry name" value="NUDIX HYDROLASE DOMAIN-CONTAINING PROTEIN"/>
    <property type="match status" value="1"/>
</dbReference>